<keyword evidence="2" id="KW-1185">Reference proteome</keyword>
<dbReference type="GO" id="GO:0008237">
    <property type="term" value="F:metallopeptidase activity"/>
    <property type="evidence" value="ECO:0007669"/>
    <property type="project" value="UniProtKB-KW"/>
</dbReference>
<dbReference type="GO" id="GO:0006508">
    <property type="term" value="P:proteolysis"/>
    <property type="evidence" value="ECO:0007669"/>
    <property type="project" value="UniProtKB-KW"/>
</dbReference>
<evidence type="ECO:0000313" key="1">
    <source>
        <dbReference type="EMBL" id="KZL63278.1"/>
    </source>
</evidence>
<sequence length="174" mass="19110">MAASSCLLLVETSKKNCPTAYGIAIPKDGSAQTVLKSIRDTLVESSSKPKQFFKRYFLFQRPIVSVATLRPITVNSLAALPICRALVQNAAHDQALTEAIADPDSMDWTFYNHMFTLYEDVFGNINQQDGRIVLPRRALLVRDDMSSTSKRVFGGRALIAGGLTVLACKLAENN</sequence>
<protein>
    <submittedName>
        <fullName evidence="1">Metalloprotease 1</fullName>
    </submittedName>
</protein>
<comment type="caution">
    <text evidence="1">The sequence shown here is derived from an EMBL/GenBank/DDBJ whole genome shotgun (WGS) entry which is preliminary data.</text>
</comment>
<keyword evidence="1" id="KW-0645">Protease</keyword>
<gene>
    <name evidence="1" type="ORF">CI238_11979</name>
</gene>
<dbReference type="Proteomes" id="UP000076584">
    <property type="component" value="Unassembled WGS sequence"/>
</dbReference>
<dbReference type="EMBL" id="LFIW01002831">
    <property type="protein sequence ID" value="KZL63278.1"/>
    <property type="molecule type" value="Genomic_DNA"/>
</dbReference>
<keyword evidence="1" id="KW-0482">Metalloprotease</keyword>
<keyword evidence="1" id="KW-0378">Hydrolase</keyword>
<dbReference type="STRING" id="1573173.A0A166LA50"/>
<organism evidence="1 2">
    <name type="scientific">Colletotrichum incanum</name>
    <name type="common">Soybean anthracnose fungus</name>
    <dbReference type="NCBI Taxonomy" id="1573173"/>
    <lineage>
        <taxon>Eukaryota</taxon>
        <taxon>Fungi</taxon>
        <taxon>Dikarya</taxon>
        <taxon>Ascomycota</taxon>
        <taxon>Pezizomycotina</taxon>
        <taxon>Sordariomycetes</taxon>
        <taxon>Hypocreomycetidae</taxon>
        <taxon>Glomerellales</taxon>
        <taxon>Glomerellaceae</taxon>
        <taxon>Colletotrichum</taxon>
        <taxon>Colletotrichum spaethianum species complex</taxon>
    </lineage>
</organism>
<reference evidence="1 2" key="1">
    <citation type="submission" date="2015-06" db="EMBL/GenBank/DDBJ databases">
        <title>Survival trade-offs in plant roots during colonization by closely related pathogenic and mutualistic fungi.</title>
        <authorList>
            <person name="Hacquard S."/>
            <person name="Kracher B."/>
            <person name="Hiruma K."/>
            <person name="Weinman A."/>
            <person name="Muench P."/>
            <person name="Garrido Oter R."/>
            <person name="Ver Loren van Themaat E."/>
            <person name="Dallerey J.-F."/>
            <person name="Damm U."/>
            <person name="Henrissat B."/>
            <person name="Lespinet O."/>
            <person name="Thon M."/>
            <person name="Kemen E."/>
            <person name="McHardy A.C."/>
            <person name="Schulze-Lefert P."/>
            <person name="O'Connell R.J."/>
        </authorList>
    </citation>
    <scope>NUCLEOTIDE SEQUENCE [LARGE SCALE GENOMIC DNA]</scope>
    <source>
        <strain evidence="1 2">MAFF 238704</strain>
    </source>
</reference>
<evidence type="ECO:0000313" key="2">
    <source>
        <dbReference type="Proteomes" id="UP000076584"/>
    </source>
</evidence>
<dbReference type="AlphaFoldDB" id="A0A166LA50"/>
<accession>A0A166LA50</accession>
<name>A0A166LA50_COLIC</name>
<proteinExistence type="predicted"/>